<dbReference type="OrthoDB" id="2133880at2759"/>
<dbReference type="CDD" id="cd15226">
    <property type="entry name" value="7tmA_OR4-like"/>
    <property type="match status" value="8"/>
</dbReference>
<dbReference type="SUPFAM" id="SSF81321">
    <property type="entry name" value="Family A G protein-coupled receptor-like"/>
    <property type="match status" value="13"/>
</dbReference>
<feature type="transmembrane region" description="Helical" evidence="14">
    <location>
        <begin position="1772"/>
        <end position="1790"/>
    </location>
</feature>
<feature type="transmembrane region" description="Helical" evidence="14">
    <location>
        <begin position="3377"/>
        <end position="3396"/>
    </location>
</feature>
<feature type="transmembrane region" description="Helical" evidence="14">
    <location>
        <begin position="2631"/>
        <end position="2649"/>
    </location>
</feature>
<dbReference type="InterPro" id="IPR000276">
    <property type="entry name" value="GPCR_Rhodpsn"/>
</dbReference>
<accession>A0A8J5ZV52</accession>
<feature type="transmembrane region" description="Helical" evidence="14">
    <location>
        <begin position="3235"/>
        <end position="3255"/>
    </location>
</feature>
<evidence type="ECO:0000256" key="3">
    <source>
        <dbReference type="ARBA" id="ARBA00010663"/>
    </source>
</evidence>
<feature type="transmembrane region" description="Helical" evidence="14">
    <location>
        <begin position="1252"/>
        <end position="1275"/>
    </location>
</feature>
<gene>
    <name evidence="16" type="ORF">J0S82_001246</name>
</gene>
<evidence type="ECO:0000256" key="13">
    <source>
        <dbReference type="RuleBase" id="RU000688"/>
    </source>
</evidence>
<feature type="domain" description="G-protein coupled receptors family 1 profile" evidence="15">
    <location>
        <begin position="3214"/>
        <end position="3432"/>
    </location>
</feature>
<feature type="transmembrane region" description="Helical" evidence="14">
    <location>
        <begin position="3607"/>
        <end position="3629"/>
    </location>
</feature>
<evidence type="ECO:0000256" key="8">
    <source>
        <dbReference type="ARBA" id="ARBA00023040"/>
    </source>
</evidence>
<feature type="domain" description="G-protein coupled receptors family 1 profile" evidence="15">
    <location>
        <begin position="41"/>
        <end position="287"/>
    </location>
</feature>
<evidence type="ECO:0000256" key="4">
    <source>
        <dbReference type="ARBA" id="ARBA00022606"/>
    </source>
</evidence>
<keyword evidence="17" id="KW-1185">Reference proteome</keyword>
<feature type="transmembrane region" description="Helical" evidence="14">
    <location>
        <begin position="141"/>
        <end position="162"/>
    </location>
</feature>
<feature type="transmembrane region" description="Helical" evidence="14">
    <location>
        <begin position="237"/>
        <end position="258"/>
    </location>
</feature>
<feature type="transmembrane region" description="Helical" evidence="14">
    <location>
        <begin position="1705"/>
        <end position="1725"/>
    </location>
</feature>
<feature type="transmembrane region" description="Helical" evidence="14">
    <location>
        <begin position="2159"/>
        <end position="2187"/>
    </location>
</feature>
<feature type="transmembrane region" description="Helical" evidence="14">
    <location>
        <begin position="1640"/>
        <end position="1666"/>
    </location>
</feature>
<feature type="transmembrane region" description="Helical" evidence="14">
    <location>
        <begin position="806"/>
        <end position="834"/>
    </location>
</feature>
<reference evidence="16" key="1">
    <citation type="journal article" date="2021" name="Evol. Appl.">
        <title>The genome of the Pyrenean desman and the effects of bottlenecks and inbreeding on the genomic landscape of an endangered species.</title>
        <authorList>
            <person name="Escoda L."/>
            <person name="Castresana J."/>
        </authorList>
    </citation>
    <scope>NUCLEOTIDE SEQUENCE</scope>
    <source>
        <strain evidence="16">IBE-C5619</strain>
    </source>
</reference>
<comment type="similarity">
    <text evidence="3 13">Belongs to the G-protein coupled receptor 1 family.</text>
</comment>
<dbReference type="Pfam" id="PF13853">
    <property type="entry name" value="7tm_4"/>
    <property type="match status" value="13"/>
</dbReference>
<sequence length="3676" mass="413153">MHKTNYSSVSEFVFLGLSTSRPVQRVLLAFSLVIYVTIVLGNLLVMFTVISDPHLYSPMYFLLANLSLIDLCLSTLTVPKMICDLFSGNQTISFQGCVIQIFILHILGGSEMVLLIAMALDRYVAICKPLHYLTIMNPRMCVFLLSGAWVIGLIHSVAQLAFVVHLPFCGPNEIDSFFCDLPRFIKLACTGTYDMEFMITANSGIISLGTFFLLIISYIFILLTVWKCSSAGLPKALSTLSAHITVVILFFGPCFFVYLWPFPTLPVDKFLSILDFMITPILNPVIYTLRNKDMKLAIRRLSNKISSNTKSMHKTNYSSVSEFVFLGLSTSRPVQHVLLAFSLVIYVTIFLGNLIVVFTVISDPHLYSPMYFLLANLSFIDLCLSTLTVPKMISNLFSGNKTISFQACVVQIFGIHILGGSEMVLLISMALDQYVAICKPLHYMTVMNPRMCILLLCGAWTIGLIHAVAQLAFVAHLPFCGPNETVFTVTFLDTYGLEFMVTANSGFISMGTFSLLIISYIYILITVWKRSSVGLSKALSTLLAHITVVVLFFGPCIVIYMWPNPTVPVDKFLAVLDFMITPIMNPAIYTLRNKDTKLAMRRLSTTDKQMEKQNYSRVSEFILLGLTDVRELQIFFFFFFSIVYIATVLGNLTIILVVKLNPQLHSPMYFLLANLSFIDMSLASFATPKMIFNLISAYKAISYEGCMAQMFFLHLLGGSEMMLLVSMAFDRYIAICKPLHYKNIMSHRVCIILTVLSWTAGLVHTTSQMVFTATLPFCGPNVVNSFFCDLPRVIKLACTDTYILDLLIIAFSGVLSLFCFILLFISYSIVLITVQHRSTSGSSKALSTLSAHITVVVLFFGPCIFIYVWPFSSVSVDKILSVFYTIFTPLLNPIIYTFRNKDMKKAIRKIKAKHIFLFVTFSFIYGATVFGNILIMVTVTFSSTLHSPMYFLLGNLSFLDMCLSTVTTPKMITDLLAVHKTISLWGCMAQMFFMHLFGGAEMPLLVTMAFDRYVAICKPLHYRSIMNNRLLNGFVIISWIIGFIHTMSQMVLTVNLPFCDNNVIDNIFCDLPLVIKLACIETYTLELFVIADSGLLSFLSFILLLISYTVILVTVGRRSSGGLSKALSTLSAHITVVTLFFGPCIFIYAWPFNSFSSNKILCVFYTVITPLLNPIIYTLRNEKMQGAMKKLRFRNKENSTVVTEFLFFGLTQSQDIELLVFVLVLIFYLIILPGNFLIILTIKLDPGLSAPLYLFLGNLAFMDASYSFIVAPRMLADFFSEKKVISYRGCVTQLFFLHFLGGGEMLLLVVMAFDRYVAICRPLYYSSVMNPRACYVLLLAPWFWGFIHSIVQVAIILHLPFCGPNALDNFFCDVPQVIKLACTDTFAVELLMVSNSGLLTLLCFLGLLASYAVILCRVRGSSSEGKSKALSTCTTHIIIVFLMFGPAIFIYTRPFRAFPADKVVALFHTVIFPLMNPVIYTLRNQEVKASMRKLLSRHMVEMMNSSMISEFVLLGLTNNWKLEIFFFCIFLLAYAAIMAGNILIVVTVTFDSHLHSTPMYFLLGNLSFLDMSLSTITTPQMITDFLREKKTISLWGCMAQMFFLHFLGGSEMTLLIVMAVDRYVAICRPLHYTTIMNRRVLVGSVLLSWAVGFVHTMSQMVFMITLPFCGPNVVNNIFCDLPLVLKLACTETYVLELLVIADSGLLSFICFILLLISYTVILVTVRRRSSGGLSKALSTLSAHITVVTLFFGPCIFIYAWPFSGFSVDKFLSVFYSVITPLLNPIIYTLRNQEMKAAMSRLRTQHSQDIELLVFVLISVFYFIILPGNFLIILTIKLDPGLSAPLYFFLGNLAFMDASYSFIVAPRMLADFFSEKKVISYRGCVTQLFFLHFLGGGEMLLLVVMAFDRYVAICRPLYYSSVMNPRACYVLLLAPWFWGFIHSIVQVAIILHLPFCGPNALDNFFCDVPQVIKLACTDTFAVELLMVSNSGLLTLLCFLGLLASYAVILCRVRGSSSEGKSKALSTCTTHIIIVFLMFGPAIFIYTRPFRAFPADKVVALFHTVIFPLMNPVIYTLRNQEVKASMRKLLRVQIFFFAIFFLVYVAIVVGNFLIVISVIFDSHLHSPMYFLLANLSFFDLCLSSVATPKVIADFLRKHKTISFWGCMAQMFFMHFFGGGEMSLLIAMAIDRYVAICKPLHYKTIMSPRMLIVFLILSWTVGFIHTTSQMIFTVGLPFCGPNIVDNIFCDLPLVIKLACTEIYSLELLVIANSGLLSLICFLLLLMSYAVMLVTIWKHSSSASSKALSTLSAHITVVTLFFGPATFIYAFPFNSYTVDKFLSIFYSIITPLLNPIIYTLRNQEMKAAIKRLFSQHIGLTNNWKLEIFFFCIFLLAYAAIMAGNILIVVTVTFDSHLHSTPMYFLLGNLSFLDMSLSTITTPQMITDFLREKKTISLWGCMAQMFFLHFLGGSEMTLLIVMAVDRYVAICRPLHYTTIMNRRVLVGSVLLSWAVGFVHTMSQMVFMITLPFCGPNVVNNIFCDLPLVLKLACTETYVLELLVIADSGLLSFICFILLLISYTVILVTVRRRSSGGLSKALSTLSAHITVVTLFFGPCIFIYAWPFSGFSVDKFLSVFYSVITPLLNPIIYTLRNQEMKAAMSRLRTQHNKPHMESLEQLNNSQVSEFVLLGLTSSQDVQFLLFVLFSVIYIATVSGNLLIVVTVFYISSLNTPMYFLLGNLSFVDMTLASFATPKMIVNLVKKHKTISFVGCFTQIFLLHFLGGVEMVLLVSMAYDRYVAICKPLHYMTIMSRKVCVLLVMTSWFLGLLHAGLQIPFVVNLPFCGPNVVDSIFCDLPLVTKLACTDTYIVQIVIVANSGMISLSCFMILLISYSLILVTIRSRSSARQSKARSTLTAHITVVILFFGPCIFIYIWPSSNHSVDKFLAVFYTIVTPILNPIIYTLRNKEMKTAMKKLWSAFRTQKMDKGNVSVVSEFLLLGLCHSWNLQVLFLVIFLMLYVNIVFGNIAIVILIIMDSHLHSPMYFLLANLSFVDMLLSSVTTPKMITDFLRENKTISFGGCMCQILFVHFVGGSEMVLLVIMAYDRYVAICKPLHYSTIMSLEKCTGLVATAWTIGFVHAMSQMAVIVQLPFCGPREIDSFFCDIPLVIKLACIDSYNLGILMNADTEFLLLGLCHSWNLQVLFLVIFLMIYLSTVFGNTTIVIIIIMDSHLHSPMYFLLANLSFVDMFLCSITTPKMITDFLRENKTISFGGCMCQVLFIHLAAGIEMVLLVIMAYDRYVAICKPLHYSTIMSLQKCIGLVAIAWTAAFVHAMSQMILIVQLPFCGPREIDSFFCDIPLVIKLACIDSYNLGILMNAESGVFAMTCFILLLISYSYILLTVRQKSKTGASKALSTCTAHISVVVLFFGPCIFIYVWPLSITWVDKFLAMITDFLRENKTISFGGCMCQILFVHFVGGSEMVLLVIMAYDRYVAICKPLHYSTIMSLEKCTGLVATAWTIGFVHAMSQMAVIVQLPFCGPREIDSFFCDIPLVIKLACIDSYNLGILMNADSGVLAMTCFIVLLISYSYILQTVHQNSKTGTSKALSTCTAHISVVVLFFGPCIFIYVWPLSITWVDKFLAVFYSVITPLLNPTIYTLRNKEMKNAMKRFRSSVHLKGDN</sequence>
<feature type="domain" description="G-protein coupled receptors family 1 profile" evidence="15">
    <location>
        <begin position="1827"/>
        <end position="2073"/>
    </location>
</feature>
<protein>
    <submittedName>
        <fullName evidence="16">Olfactory receptor 4K17</fullName>
    </submittedName>
</protein>
<dbReference type="InterPro" id="IPR000725">
    <property type="entry name" value="Olfact_rcpt"/>
</dbReference>
<name>A0A8J5ZV52_GALPY</name>
<evidence type="ECO:0000313" key="17">
    <source>
        <dbReference type="Proteomes" id="UP000700334"/>
    </source>
</evidence>
<evidence type="ECO:0000256" key="11">
    <source>
        <dbReference type="ARBA" id="ARBA00023170"/>
    </source>
</evidence>
<dbReference type="PRINTS" id="PR00237">
    <property type="entry name" value="GPCRRHODOPSN"/>
</dbReference>
<feature type="transmembrane region" description="Helical" evidence="14">
    <location>
        <begin position="3457"/>
        <end position="3485"/>
    </location>
</feature>
<feature type="transmembrane region" description="Helical" evidence="14">
    <location>
        <begin position="3314"/>
        <end position="3341"/>
    </location>
</feature>
<feature type="transmembrane region" description="Helical" evidence="14">
    <location>
        <begin position="749"/>
        <end position="771"/>
    </location>
</feature>
<dbReference type="PRINTS" id="PR00245">
    <property type="entry name" value="OLFACTORYR"/>
</dbReference>
<feature type="domain" description="G-protein coupled receptors family 1 profile" evidence="15">
    <location>
        <begin position="1540"/>
        <end position="1787"/>
    </location>
</feature>
<feature type="transmembrane region" description="Helical" evidence="14">
    <location>
        <begin position="2811"/>
        <end position="2829"/>
    </location>
</feature>
<feature type="transmembrane region" description="Helical" evidence="14">
    <location>
        <begin position="916"/>
        <end position="941"/>
    </location>
</feature>
<feature type="transmembrane region" description="Helical" evidence="14">
    <location>
        <begin position="2763"/>
        <end position="2791"/>
    </location>
</feature>
<feature type="transmembrane region" description="Helical" evidence="14">
    <location>
        <begin position="669"/>
        <end position="687"/>
    </location>
</feature>
<feature type="transmembrane region" description="Helical" evidence="14">
    <location>
        <begin position="1737"/>
        <end position="1760"/>
    </location>
</feature>
<feature type="transmembrane region" description="Helical" evidence="14">
    <location>
        <begin position="2056"/>
        <end position="2075"/>
    </location>
</feature>
<feature type="transmembrane region" description="Helical" evidence="14">
    <location>
        <begin position="337"/>
        <end position="358"/>
    </location>
</feature>
<dbReference type="GO" id="GO:0005886">
    <property type="term" value="C:plasma membrane"/>
    <property type="evidence" value="ECO:0007669"/>
    <property type="project" value="UniProtKB-ARBA"/>
</dbReference>
<comment type="subcellular location">
    <subcellularLocation>
        <location evidence="2">Membrane</location>
        <topology evidence="2">Multi-pass membrane protein</topology>
    </subcellularLocation>
</comment>
<keyword evidence="9 14" id="KW-0472">Membrane</keyword>
<feature type="transmembrane region" description="Helical" evidence="14">
    <location>
        <begin position="1929"/>
        <end position="1954"/>
    </location>
</feature>
<dbReference type="FunFam" id="1.20.1070.10:FF:000012">
    <property type="entry name" value="Olfactory receptor"/>
    <property type="match status" value="11"/>
</dbReference>
<feature type="transmembrane region" description="Helical" evidence="14">
    <location>
        <begin position="205"/>
        <end position="225"/>
    </location>
</feature>
<feature type="transmembrane region" description="Helical" evidence="14">
    <location>
        <begin position="2864"/>
        <end position="2891"/>
    </location>
</feature>
<feature type="transmembrane region" description="Helical" evidence="14">
    <location>
        <begin position="1095"/>
        <end position="1115"/>
    </location>
</feature>
<feature type="transmembrane region" description="Helical" evidence="14">
    <location>
        <begin position="1127"/>
        <end position="1150"/>
    </location>
</feature>
<feature type="domain" description="G-protein coupled receptors family 1 profile" evidence="15">
    <location>
        <begin position="2399"/>
        <end position="2646"/>
    </location>
</feature>
<feature type="transmembrane region" description="Helical" evidence="14">
    <location>
        <begin position="2208"/>
        <end position="2229"/>
    </location>
</feature>
<dbReference type="Proteomes" id="UP000700334">
    <property type="component" value="Unassembled WGS sequence"/>
</dbReference>
<evidence type="ECO:0000256" key="10">
    <source>
        <dbReference type="ARBA" id="ARBA00023157"/>
    </source>
</evidence>
<feature type="transmembrane region" description="Helical" evidence="14">
    <location>
        <begin position="1502"/>
        <end position="1518"/>
    </location>
</feature>
<dbReference type="GO" id="GO:0004984">
    <property type="term" value="F:olfactory receptor activity"/>
    <property type="evidence" value="ECO:0007669"/>
    <property type="project" value="InterPro"/>
</dbReference>
<feature type="transmembrane region" description="Helical" evidence="14">
    <location>
        <begin position="1560"/>
        <end position="1582"/>
    </location>
</feature>
<feature type="transmembrane region" description="Helical" evidence="14">
    <location>
        <begin position="1602"/>
        <end position="1620"/>
    </location>
</feature>
<feature type="transmembrane region" description="Helical" evidence="14">
    <location>
        <begin position="3005"/>
        <end position="3031"/>
    </location>
</feature>
<feature type="transmembrane region" description="Helical" evidence="14">
    <location>
        <begin position="2911"/>
        <end position="2931"/>
    </location>
</feature>
<feature type="transmembrane region" description="Helical" evidence="14">
    <location>
        <begin position="1295"/>
        <end position="1313"/>
    </location>
</feature>
<keyword evidence="6" id="KW-0552">Olfaction</keyword>
<evidence type="ECO:0000313" key="16">
    <source>
        <dbReference type="EMBL" id="KAG8507452.1"/>
    </source>
</evidence>
<evidence type="ECO:0000256" key="14">
    <source>
        <dbReference type="SAM" id="Phobius"/>
    </source>
</evidence>
<keyword evidence="7 14" id="KW-1133">Transmembrane helix</keyword>
<feature type="transmembrane region" description="Helical" evidence="14">
    <location>
        <begin position="1220"/>
        <end position="1240"/>
    </location>
</feature>
<feature type="transmembrane region" description="Helical" evidence="14">
    <location>
        <begin position="1991"/>
        <end position="2011"/>
    </location>
</feature>
<feature type="transmembrane region" description="Helical" evidence="14">
    <location>
        <begin position="26"/>
        <end position="47"/>
    </location>
</feature>
<feature type="transmembrane region" description="Helical" evidence="14">
    <location>
        <begin position="3417"/>
        <end position="3437"/>
    </location>
</feature>
<feature type="transmembrane region" description="Helical" evidence="14">
    <location>
        <begin position="2943"/>
        <end position="2960"/>
    </location>
</feature>
<proteinExistence type="inferred from homology"/>
<feature type="transmembrane region" description="Helical" evidence="14">
    <location>
        <begin position="2564"/>
        <end position="2584"/>
    </location>
</feature>
<feature type="domain" description="G-protein coupled receptors family 1 profile" evidence="15">
    <location>
        <begin position="650"/>
        <end position="896"/>
    </location>
</feature>
<feature type="transmembrane region" description="Helical" evidence="14">
    <location>
        <begin position="270"/>
        <end position="289"/>
    </location>
</feature>
<feature type="transmembrane region" description="Helical" evidence="14">
    <location>
        <begin position="1463"/>
        <end position="1482"/>
    </location>
</feature>
<evidence type="ECO:0000256" key="2">
    <source>
        <dbReference type="ARBA" id="ARBA00004141"/>
    </source>
</evidence>
<feature type="transmembrane region" description="Helical" evidence="14">
    <location>
        <begin position="2383"/>
        <end position="2409"/>
    </location>
</feature>
<feature type="transmembrane region" description="Helical" evidence="14">
    <location>
        <begin position="1430"/>
        <end position="1451"/>
    </location>
</feature>
<feature type="transmembrane region" description="Helical" evidence="14">
    <location>
        <begin position="1156"/>
        <end position="1177"/>
    </location>
</feature>
<evidence type="ECO:0000256" key="6">
    <source>
        <dbReference type="ARBA" id="ARBA00022725"/>
    </source>
</evidence>
<feature type="transmembrane region" description="Helical" evidence="14">
    <location>
        <begin position="2499"/>
        <end position="2525"/>
    </location>
</feature>
<feature type="transmembrane region" description="Helical" evidence="14">
    <location>
        <begin position="2272"/>
        <end position="2292"/>
    </location>
</feature>
<feature type="transmembrane region" description="Helical" evidence="14">
    <location>
        <begin position="2087"/>
        <end position="2118"/>
    </location>
</feature>
<feature type="transmembrane region" description="Helical" evidence="14">
    <location>
        <begin position="3635"/>
        <end position="3654"/>
    </location>
</feature>
<feature type="transmembrane region" description="Helical" evidence="14">
    <location>
        <begin position="3275"/>
        <end position="3293"/>
    </location>
</feature>
<keyword evidence="12 13" id="KW-0807">Transducer</keyword>
<feature type="transmembrane region" description="Helical" evidence="14">
    <location>
        <begin position="2596"/>
        <end position="2619"/>
    </location>
</feature>
<feature type="transmembrane region" description="Helical" evidence="14">
    <location>
        <begin position="2304"/>
        <end position="2327"/>
    </location>
</feature>
<evidence type="ECO:0000256" key="1">
    <source>
        <dbReference type="ARBA" id="ARBA00003929"/>
    </source>
</evidence>
<comment type="caution">
    <text evidence="16">The sequence shown here is derived from an EMBL/GenBank/DDBJ whole genome shotgun (WGS) entry which is preliminary data.</text>
</comment>
<feature type="domain" description="G-protein coupled receptors family 1 profile" evidence="15">
    <location>
        <begin position="352"/>
        <end position="589"/>
    </location>
</feature>
<feature type="transmembrane region" description="Helical" evidence="14">
    <location>
        <begin position="3077"/>
        <end position="3100"/>
    </location>
</feature>
<evidence type="ECO:0000259" key="15">
    <source>
        <dbReference type="PROSITE" id="PS50262"/>
    </source>
</evidence>
<feature type="transmembrane region" description="Helical" evidence="14">
    <location>
        <begin position="1334"/>
        <end position="1361"/>
    </location>
</feature>
<keyword evidence="5 13" id="KW-0812">Transmembrane</keyword>
<keyword evidence="8 13" id="KW-0297">G-protein coupled receptor</keyword>
<feature type="transmembrane region" description="Helical" evidence="14">
    <location>
        <begin position="846"/>
        <end position="867"/>
    </location>
</feature>
<feature type="transmembrane region" description="Helical" evidence="14">
    <location>
        <begin position="1030"/>
        <end position="1048"/>
    </location>
</feature>
<feature type="transmembrane region" description="Helical" evidence="14">
    <location>
        <begin position="1524"/>
        <end position="1548"/>
    </location>
</feature>
<keyword evidence="11 13" id="KW-0675">Receptor</keyword>
<dbReference type="InterPro" id="IPR017452">
    <property type="entry name" value="GPCR_Rhodpsn_7TM"/>
</dbReference>
<dbReference type="Gene3D" id="1.20.1070.10">
    <property type="entry name" value="Rhodopsin 7-helix transmembrane proteins"/>
    <property type="match status" value="13"/>
</dbReference>
<feature type="domain" description="G-protein coupled receptors family 1 profile" evidence="15">
    <location>
        <begin position="931"/>
        <end position="1177"/>
    </location>
</feature>
<dbReference type="InterPro" id="IPR050427">
    <property type="entry name" value="Olfactory_Receptors"/>
</dbReference>
<feature type="transmembrane region" description="Helical" evidence="14">
    <location>
        <begin position="707"/>
        <end position="729"/>
    </location>
</feature>
<feature type="transmembrane region" description="Helical" evidence="14">
    <location>
        <begin position="992"/>
        <end position="1010"/>
    </location>
</feature>
<dbReference type="PANTHER" id="PTHR48002">
    <property type="entry name" value="OLFACTORY RECEPTOR"/>
    <property type="match status" value="1"/>
</dbReference>
<dbReference type="PROSITE" id="PS50262">
    <property type="entry name" value="G_PROTEIN_RECEP_F1_2"/>
    <property type="match status" value="13"/>
</dbReference>
<feature type="transmembrane region" description="Helical" evidence="14">
    <location>
        <begin position="539"/>
        <end position="562"/>
    </location>
</feature>
<feature type="domain" description="G-protein coupled receptors family 1 profile" evidence="15">
    <location>
        <begin position="3462"/>
        <end position="3652"/>
    </location>
</feature>
<feature type="transmembrane region" description="Helical" evidence="14">
    <location>
        <begin position="2023"/>
        <end position="2044"/>
    </location>
</feature>
<feature type="transmembrane region" description="Helical" evidence="14">
    <location>
        <begin position="3198"/>
        <end position="3223"/>
    </location>
</feature>
<feature type="transmembrane region" description="Helical" evidence="14">
    <location>
        <begin position="499"/>
        <end position="527"/>
    </location>
</feature>
<dbReference type="PROSITE" id="PS00237">
    <property type="entry name" value="G_PROTEIN_RECEP_F1_1"/>
    <property type="match status" value="9"/>
</dbReference>
<organism evidence="16 17">
    <name type="scientific">Galemys pyrenaicus</name>
    <name type="common">Iberian desman</name>
    <name type="synonym">Pyrenean desman</name>
    <dbReference type="NCBI Taxonomy" id="202257"/>
    <lineage>
        <taxon>Eukaryota</taxon>
        <taxon>Metazoa</taxon>
        <taxon>Chordata</taxon>
        <taxon>Craniata</taxon>
        <taxon>Vertebrata</taxon>
        <taxon>Euteleostomi</taxon>
        <taxon>Mammalia</taxon>
        <taxon>Eutheria</taxon>
        <taxon>Laurasiatheria</taxon>
        <taxon>Eulipotyphla</taxon>
        <taxon>Talpidae</taxon>
        <taxon>Galemys</taxon>
    </lineage>
</organism>
<feature type="transmembrane region" description="Helical" evidence="14">
    <location>
        <begin position="3506"/>
        <end position="3533"/>
    </location>
</feature>
<evidence type="ECO:0000256" key="9">
    <source>
        <dbReference type="ARBA" id="ARBA00023136"/>
    </source>
</evidence>
<evidence type="ECO:0000256" key="5">
    <source>
        <dbReference type="ARBA" id="ARBA00022692"/>
    </source>
</evidence>
<feature type="transmembrane region" description="Helical" evidence="14">
    <location>
        <begin position="2451"/>
        <end position="2479"/>
    </location>
</feature>
<feature type="domain" description="G-protein coupled receptors family 1 profile" evidence="15">
    <location>
        <begin position="2712"/>
        <end position="2958"/>
    </location>
</feature>
<comment type="function">
    <text evidence="1">Putative odorant or sperm cell receptor.</text>
</comment>
<keyword evidence="10" id="KW-1015">Disulfide bond</keyword>
<feature type="transmembrane region" description="Helical" evidence="14">
    <location>
        <begin position="453"/>
        <end position="479"/>
    </location>
</feature>
<dbReference type="GO" id="GO:0004930">
    <property type="term" value="F:G protein-coupled receptor activity"/>
    <property type="evidence" value="ECO:0007669"/>
    <property type="project" value="UniProtKB-KW"/>
</dbReference>
<keyword evidence="4" id="KW-0716">Sensory transduction</keyword>
<feature type="transmembrane region" description="Helical" evidence="14">
    <location>
        <begin position="3568"/>
        <end position="3586"/>
    </location>
</feature>
<dbReference type="EMBL" id="JAGFMF010012103">
    <property type="protein sequence ID" value="KAG8507452.1"/>
    <property type="molecule type" value="Genomic_DNA"/>
</dbReference>
<feature type="domain" description="G-protein coupled receptors family 1 profile" evidence="15">
    <location>
        <begin position="3021"/>
        <end position="3212"/>
    </location>
</feature>
<evidence type="ECO:0000256" key="12">
    <source>
        <dbReference type="ARBA" id="ARBA00023224"/>
    </source>
</evidence>
<feature type="transmembrane region" description="Helical" evidence="14">
    <location>
        <begin position="1811"/>
        <end position="1833"/>
    </location>
</feature>
<feature type="transmembrane region" description="Helical" evidence="14">
    <location>
        <begin position="2339"/>
        <end position="2357"/>
    </location>
</feature>
<feature type="transmembrane region" description="Helical" evidence="14">
    <location>
        <begin position="98"/>
        <end position="120"/>
    </location>
</feature>
<feature type="transmembrane region" description="Helical" evidence="14">
    <location>
        <begin position="879"/>
        <end position="896"/>
    </location>
</feature>
<feature type="transmembrane region" description="Helical" evidence="14">
    <location>
        <begin position="634"/>
        <end position="657"/>
    </location>
</feature>
<feature type="domain" description="G-protein coupled receptors family 1 profile" evidence="15">
    <location>
        <begin position="1234"/>
        <end position="1480"/>
    </location>
</feature>
<feature type="domain" description="G-protein coupled receptors family 1 profile" evidence="15">
    <location>
        <begin position="2108"/>
        <end position="2354"/>
    </location>
</feature>
<feature type="transmembrane region" description="Helical" evidence="14">
    <location>
        <begin position="1398"/>
        <end position="1418"/>
    </location>
</feature>
<feature type="transmembrane region" description="Helical" evidence="14">
    <location>
        <begin position="2696"/>
        <end position="2723"/>
    </location>
</feature>
<evidence type="ECO:0000256" key="7">
    <source>
        <dbReference type="ARBA" id="ARBA00022989"/>
    </source>
</evidence>
<dbReference type="FunFam" id="1.20.1070.10:FF:000007">
    <property type="entry name" value="Olfactory receptor"/>
    <property type="match status" value="2"/>
</dbReference>